<evidence type="ECO:0000256" key="5">
    <source>
        <dbReference type="ARBA" id="ARBA00022679"/>
    </source>
</evidence>
<evidence type="ECO:0000256" key="6">
    <source>
        <dbReference type="ARBA" id="ARBA00022741"/>
    </source>
</evidence>
<evidence type="ECO:0000256" key="11">
    <source>
        <dbReference type="ARBA" id="ARBA00029766"/>
    </source>
</evidence>
<evidence type="ECO:0000313" key="15">
    <source>
        <dbReference type="Proteomes" id="UP000285864"/>
    </source>
</evidence>
<keyword evidence="8" id="KW-0067">ATP-binding</keyword>
<dbReference type="GO" id="GO:0005524">
    <property type="term" value="F:ATP binding"/>
    <property type="evidence" value="ECO:0007669"/>
    <property type="project" value="UniProtKB-KW"/>
</dbReference>
<sequence length="157" mass="17590">MAKVYLGLGTNMGDKEANLRTAVRLINDRIGKVTSLSSFYRTTPWGFVSDNDFLNAAACSETLLDPLEVLHLTQAIEKEMGRTAKSVERVYSDRPIDIDLLMYDDTVMQTPELTLPHPLMGERSFVMDPLAEIAGEVVHPVSGLTMEEMRKRLAQFI</sequence>
<evidence type="ECO:0000256" key="7">
    <source>
        <dbReference type="ARBA" id="ARBA00022777"/>
    </source>
</evidence>
<evidence type="ECO:0000256" key="3">
    <source>
        <dbReference type="ARBA" id="ARBA00013253"/>
    </source>
</evidence>
<keyword evidence="5 14" id="KW-0808">Transferase</keyword>
<evidence type="ECO:0000259" key="13">
    <source>
        <dbReference type="Pfam" id="PF01288"/>
    </source>
</evidence>
<dbReference type="GO" id="GO:0046654">
    <property type="term" value="P:tetrahydrofolate biosynthetic process"/>
    <property type="evidence" value="ECO:0007669"/>
    <property type="project" value="UniProtKB-UniPathway"/>
</dbReference>
<reference evidence="14 15" key="1">
    <citation type="submission" date="2018-08" db="EMBL/GenBank/DDBJ databases">
        <title>A genome reference for cultivated species of the human gut microbiota.</title>
        <authorList>
            <person name="Zou Y."/>
            <person name="Xue W."/>
            <person name="Luo G."/>
        </authorList>
    </citation>
    <scope>NUCLEOTIDE SEQUENCE [LARGE SCALE GENOMIC DNA]</scope>
    <source>
        <strain evidence="14 15">AF24-2</strain>
    </source>
</reference>
<comment type="caution">
    <text evidence="14">The sequence shown here is derived from an EMBL/GenBank/DDBJ whole genome shotgun (WGS) entry which is preliminary data.</text>
</comment>
<dbReference type="InterPro" id="IPR035907">
    <property type="entry name" value="Hppk_sf"/>
</dbReference>
<evidence type="ECO:0000256" key="4">
    <source>
        <dbReference type="ARBA" id="ARBA00016218"/>
    </source>
</evidence>
<comment type="pathway">
    <text evidence="1">Cofactor biosynthesis; tetrahydrofolate biosynthesis; 2-amino-4-hydroxy-6-hydroxymethyl-7,8-dihydropteridine diphosphate from 7,8-dihydroneopterin triphosphate: step 4/4.</text>
</comment>
<dbReference type="SUPFAM" id="SSF55083">
    <property type="entry name" value="6-hydroxymethyl-7,8-dihydropterin pyrophosphokinase, HPPK"/>
    <property type="match status" value="1"/>
</dbReference>
<dbReference type="Proteomes" id="UP000285864">
    <property type="component" value="Unassembled WGS sequence"/>
</dbReference>
<comment type="function">
    <text evidence="10">Catalyzes the transfer of pyrophosphate from adenosine triphosphate (ATP) to 6-hydroxymethyl-7,8-dihydropterin, an enzymatic step in folate biosynthesis pathway.</text>
</comment>
<keyword evidence="15" id="KW-1185">Reference proteome</keyword>
<evidence type="ECO:0000256" key="9">
    <source>
        <dbReference type="ARBA" id="ARBA00022909"/>
    </source>
</evidence>
<proteinExistence type="inferred from homology"/>
<name>A0A412GU87_9BACT</name>
<dbReference type="CDD" id="cd00483">
    <property type="entry name" value="HPPK"/>
    <property type="match status" value="1"/>
</dbReference>
<dbReference type="PANTHER" id="PTHR43071">
    <property type="entry name" value="2-AMINO-4-HYDROXY-6-HYDROXYMETHYLDIHYDROPTERIDINE PYROPHOSPHOKINASE"/>
    <property type="match status" value="1"/>
</dbReference>
<dbReference type="Pfam" id="PF01288">
    <property type="entry name" value="HPPK"/>
    <property type="match status" value="1"/>
</dbReference>
<evidence type="ECO:0000256" key="2">
    <source>
        <dbReference type="ARBA" id="ARBA00005810"/>
    </source>
</evidence>
<evidence type="ECO:0000256" key="10">
    <source>
        <dbReference type="ARBA" id="ARBA00029409"/>
    </source>
</evidence>
<evidence type="ECO:0000256" key="12">
    <source>
        <dbReference type="ARBA" id="ARBA00033413"/>
    </source>
</evidence>
<dbReference type="InterPro" id="IPR000550">
    <property type="entry name" value="Hppk"/>
</dbReference>
<dbReference type="UniPathway" id="UPA00077">
    <property type="reaction ID" value="UER00155"/>
</dbReference>
<evidence type="ECO:0000256" key="1">
    <source>
        <dbReference type="ARBA" id="ARBA00005051"/>
    </source>
</evidence>
<dbReference type="Gene3D" id="3.30.70.560">
    <property type="entry name" value="7,8-Dihydro-6-hydroxymethylpterin-pyrophosphokinase HPPK"/>
    <property type="match status" value="1"/>
</dbReference>
<keyword evidence="6" id="KW-0547">Nucleotide-binding</keyword>
<accession>A0A412GU87</accession>
<keyword evidence="9" id="KW-0289">Folate biosynthesis</keyword>
<keyword evidence="7 14" id="KW-0418">Kinase</keyword>
<dbReference type="NCBIfam" id="TIGR01498">
    <property type="entry name" value="folK"/>
    <property type="match status" value="1"/>
</dbReference>
<gene>
    <name evidence="14" type="primary">folK</name>
    <name evidence="14" type="ORF">DWY20_04495</name>
</gene>
<evidence type="ECO:0000256" key="8">
    <source>
        <dbReference type="ARBA" id="ARBA00022840"/>
    </source>
</evidence>
<dbReference type="GO" id="GO:0016301">
    <property type="term" value="F:kinase activity"/>
    <property type="evidence" value="ECO:0007669"/>
    <property type="project" value="UniProtKB-KW"/>
</dbReference>
<dbReference type="RefSeq" id="WP_118483493.1">
    <property type="nucleotide sequence ID" value="NZ_CAUELD010000086.1"/>
</dbReference>
<organism evidence="14 15">
    <name type="scientific">Phocaeicola coprocola</name>
    <dbReference type="NCBI Taxonomy" id="310298"/>
    <lineage>
        <taxon>Bacteria</taxon>
        <taxon>Pseudomonadati</taxon>
        <taxon>Bacteroidota</taxon>
        <taxon>Bacteroidia</taxon>
        <taxon>Bacteroidales</taxon>
        <taxon>Bacteroidaceae</taxon>
        <taxon>Phocaeicola</taxon>
    </lineage>
</organism>
<dbReference type="PANTHER" id="PTHR43071:SF1">
    <property type="entry name" value="2-AMINO-4-HYDROXY-6-HYDROXYMETHYLDIHYDROPTERIDINE PYROPHOSPHOKINASE"/>
    <property type="match status" value="1"/>
</dbReference>
<protein>
    <recommendedName>
        <fullName evidence="4">2-amino-4-hydroxy-6-hydroxymethyldihydropteridine pyrophosphokinase</fullName>
        <ecNumber evidence="3">2.7.6.3</ecNumber>
    </recommendedName>
    <alternativeName>
        <fullName evidence="11">6-hydroxymethyl-7,8-dihydropterin pyrophosphokinase</fullName>
    </alternativeName>
    <alternativeName>
        <fullName evidence="12">7,8-dihydro-6-hydroxymethylpterin-pyrophosphokinase</fullName>
    </alternativeName>
</protein>
<dbReference type="GO" id="GO:0046656">
    <property type="term" value="P:folic acid biosynthetic process"/>
    <property type="evidence" value="ECO:0007669"/>
    <property type="project" value="UniProtKB-KW"/>
</dbReference>
<dbReference type="GO" id="GO:0003848">
    <property type="term" value="F:2-amino-4-hydroxy-6-hydroxymethyldihydropteridine diphosphokinase activity"/>
    <property type="evidence" value="ECO:0007669"/>
    <property type="project" value="UniProtKB-EC"/>
</dbReference>
<dbReference type="EMBL" id="QRUU01000012">
    <property type="protein sequence ID" value="RGR98414.1"/>
    <property type="molecule type" value="Genomic_DNA"/>
</dbReference>
<feature type="domain" description="7,8-dihydro-6-hydroxymethylpterin-pyrophosphokinase" evidence="13">
    <location>
        <begin position="5"/>
        <end position="134"/>
    </location>
</feature>
<dbReference type="EC" id="2.7.6.3" evidence="3"/>
<comment type="similarity">
    <text evidence="2">Belongs to the HPPK family.</text>
</comment>
<dbReference type="AlphaFoldDB" id="A0A412GU87"/>
<evidence type="ECO:0000313" key="14">
    <source>
        <dbReference type="EMBL" id="RGR98414.1"/>
    </source>
</evidence>